<evidence type="ECO:0000313" key="3">
    <source>
        <dbReference type="WBParaSite" id="jg11069"/>
    </source>
</evidence>
<dbReference type="AlphaFoldDB" id="A0A915CQJ6"/>
<keyword evidence="2" id="KW-1185">Reference proteome</keyword>
<sequence length="596" mass="68142">MGPRNKLNNQFVMVEKPNFSVIKQKLHQFIKQDSRLAKFVEKLSQRTAEGTVSRKIINSTKDAAVKFRNSVEATANWIHTLPKGRRIFVMTSFVTMAGLHTFDEWFLNFLYTFFDQEQVGFKVLSLDQYVPDVAPDIVFGGLAGIIMLNPMFGVVWAFVGGHIEWAMKKAVADTIIAAGLPKVVAEKQQHEIQQINNKVTDDPNAFLNEKYAYLLELRTDSFVDQILGFGTAKILWHISGEIVDYMQEEMKSLAKKENEDVKNLFHDEYVQDITIGAEQRNSLLEEHGLLEELQNRKEKIKLNGSDVKEIIRQIPQVKDVVNAAIGIILRQSYKTKMPQMKEHFSEIRTVMLNGMSKHFLTFARPFAQVLEEIQESVGQQKFDHEVTSFLMKLKEWAEQKYTDLQIKKHFSELEDFLKNQENDKVKNLLYELEEAFIAQFGLHAGDLVSEMESKNEKPAEDKKSEQKMVDRILKTDFPFMTEEVQKDFKLAVATTSGDLKDKILDENKFSEMENIAKGRKFRPELSENHGNNVVTRRVVSEANQGLAFFNQTVPKKIAEVVDQKPMAKASGGRIVNRYAPAHNTLLPGGKNGLAIF</sequence>
<feature type="transmembrane region" description="Helical" evidence="1">
    <location>
        <begin position="137"/>
        <end position="159"/>
    </location>
</feature>
<keyword evidence="1" id="KW-0812">Transmembrane</keyword>
<dbReference type="Proteomes" id="UP000887574">
    <property type="component" value="Unplaced"/>
</dbReference>
<proteinExistence type="predicted"/>
<name>A0A915CQJ6_9BILA</name>
<evidence type="ECO:0000313" key="2">
    <source>
        <dbReference type="Proteomes" id="UP000887574"/>
    </source>
</evidence>
<keyword evidence="1" id="KW-0472">Membrane</keyword>
<evidence type="ECO:0000256" key="1">
    <source>
        <dbReference type="SAM" id="Phobius"/>
    </source>
</evidence>
<dbReference type="WBParaSite" id="jg11069">
    <property type="protein sequence ID" value="jg11069"/>
    <property type="gene ID" value="jg11069"/>
</dbReference>
<reference evidence="3" key="1">
    <citation type="submission" date="2022-11" db="UniProtKB">
        <authorList>
            <consortium name="WormBaseParasite"/>
        </authorList>
    </citation>
    <scope>IDENTIFICATION</scope>
</reference>
<keyword evidence="1" id="KW-1133">Transmembrane helix</keyword>
<organism evidence="2 3">
    <name type="scientific">Ditylenchus dipsaci</name>
    <dbReference type="NCBI Taxonomy" id="166011"/>
    <lineage>
        <taxon>Eukaryota</taxon>
        <taxon>Metazoa</taxon>
        <taxon>Ecdysozoa</taxon>
        <taxon>Nematoda</taxon>
        <taxon>Chromadorea</taxon>
        <taxon>Rhabditida</taxon>
        <taxon>Tylenchina</taxon>
        <taxon>Tylenchomorpha</taxon>
        <taxon>Sphaerularioidea</taxon>
        <taxon>Anguinidae</taxon>
        <taxon>Anguininae</taxon>
        <taxon>Ditylenchus</taxon>
    </lineage>
</organism>
<protein>
    <submittedName>
        <fullName evidence="3">Uncharacterized protein</fullName>
    </submittedName>
</protein>
<accession>A0A915CQJ6</accession>